<organism evidence="2 3">
    <name type="scientific">Trifolium pratense</name>
    <name type="common">Red clover</name>
    <dbReference type="NCBI Taxonomy" id="57577"/>
    <lineage>
        <taxon>Eukaryota</taxon>
        <taxon>Viridiplantae</taxon>
        <taxon>Streptophyta</taxon>
        <taxon>Embryophyta</taxon>
        <taxon>Tracheophyta</taxon>
        <taxon>Spermatophyta</taxon>
        <taxon>Magnoliopsida</taxon>
        <taxon>eudicotyledons</taxon>
        <taxon>Gunneridae</taxon>
        <taxon>Pentapetalae</taxon>
        <taxon>rosids</taxon>
        <taxon>fabids</taxon>
        <taxon>Fabales</taxon>
        <taxon>Fabaceae</taxon>
        <taxon>Papilionoideae</taxon>
        <taxon>50 kb inversion clade</taxon>
        <taxon>NPAAA clade</taxon>
        <taxon>Hologalegina</taxon>
        <taxon>IRL clade</taxon>
        <taxon>Trifolieae</taxon>
        <taxon>Trifolium</taxon>
    </lineage>
</organism>
<accession>A0A2K3M0I5</accession>
<reference evidence="2 3" key="1">
    <citation type="journal article" date="2014" name="Am. J. Bot.">
        <title>Genome assembly and annotation for red clover (Trifolium pratense; Fabaceae).</title>
        <authorList>
            <person name="Istvanek J."/>
            <person name="Jaros M."/>
            <person name="Krenek A."/>
            <person name="Repkova J."/>
        </authorList>
    </citation>
    <scope>NUCLEOTIDE SEQUENCE [LARGE SCALE GENOMIC DNA]</scope>
    <source>
        <strain evidence="3">cv. Tatra</strain>
        <tissue evidence="2">Young leaves</tissue>
    </source>
</reference>
<protein>
    <submittedName>
        <fullName evidence="2">Uncharacterized protein</fullName>
    </submittedName>
</protein>
<comment type="caution">
    <text evidence="2">The sequence shown here is derived from an EMBL/GenBank/DDBJ whole genome shotgun (WGS) entry which is preliminary data.</text>
</comment>
<dbReference type="Proteomes" id="UP000236291">
    <property type="component" value="Unassembled WGS sequence"/>
</dbReference>
<name>A0A2K3M0I5_TRIPR</name>
<feature type="region of interest" description="Disordered" evidence="1">
    <location>
        <begin position="1"/>
        <end position="32"/>
    </location>
</feature>
<sequence>MWLRKDSKENSDRKNHLPETFGKEYNNQVQEEDKPRKNWIIIPWHLL</sequence>
<gene>
    <name evidence="2" type="ORF">L195_g040354</name>
</gene>
<reference evidence="2 3" key="2">
    <citation type="journal article" date="2017" name="Front. Plant Sci.">
        <title>Gene Classification and Mining of Molecular Markers Useful in Red Clover (Trifolium pratense) Breeding.</title>
        <authorList>
            <person name="Istvanek J."/>
            <person name="Dluhosova J."/>
            <person name="Dluhos P."/>
            <person name="Patkova L."/>
            <person name="Nedelnik J."/>
            <person name="Repkova J."/>
        </authorList>
    </citation>
    <scope>NUCLEOTIDE SEQUENCE [LARGE SCALE GENOMIC DNA]</scope>
    <source>
        <strain evidence="3">cv. Tatra</strain>
        <tissue evidence="2">Young leaves</tissue>
    </source>
</reference>
<feature type="compositionally biased region" description="Basic and acidic residues" evidence="1">
    <location>
        <begin position="1"/>
        <end position="17"/>
    </location>
</feature>
<proteinExistence type="predicted"/>
<evidence type="ECO:0000313" key="2">
    <source>
        <dbReference type="EMBL" id="PNX84296.1"/>
    </source>
</evidence>
<feature type="non-terminal residue" evidence="2">
    <location>
        <position position="47"/>
    </location>
</feature>
<dbReference type="EMBL" id="ASHM01046022">
    <property type="protein sequence ID" value="PNX84296.1"/>
    <property type="molecule type" value="Genomic_DNA"/>
</dbReference>
<evidence type="ECO:0000313" key="3">
    <source>
        <dbReference type="Proteomes" id="UP000236291"/>
    </source>
</evidence>
<dbReference type="AlphaFoldDB" id="A0A2K3M0I5"/>
<evidence type="ECO:0000256" key="1">
    <source>
        <dbReference type="SAM" id="MobiDB-lite"/>
    </source>
</evidence>